<feature type="compositionally biased region" description="Acidic residues" evidence="1">
    <location>
        <begin position="437"/>
        <end position="450"/>
    </location>
</feature>
<sequence length="472" mass="52567">MIKLFLLLTINSAVIPLLVFADIPKLKFVPYLFEGPYKDFSVGWYQDVGQLISTTLLINGLVYPMSALSKGLTPKITRGCLAPFAATQRALNALYEGVEFPLSERYAQLMQMVFTGMVFSSGMPCLLPVAAMFCFIAYYEGKYTILRASRMPPSYDETMAKIFWSVMPACAWIKILLSTWMFSYEHVPSYVNDGALDPATSPISSGSQFNFKTRLDRSNAAICVLVLVMLVVFKILNVYRKGLRAFFARVFPKGLVEEEEEEVSMTPELSIARSDGIMKGLTTFLVQENPEYNEIVPSSATKSCGGPNGSVPEWEAAFAEADREESEAEAERQRKANERASRSLFGASDVQAEAAGEMPDAMKKRLKKDKNKSPGAERVPRRKNSQVAPLSGMDAGDDVVDFGDDDYYSRGRRAVGEAFEGVTGGGLSAAMAMQPEGDVEAGMDAEEEEEERRRRRKERKREKKERERADRV</sequence>
<feature type="transmembrane region" description="Helical" evidence="2">
    <location>
        <begin position="112"/>
        <end position="139"/>
    </location>
</feature>
<dbReference type="KEGG" id="mis:MICPUN_109594"/>
<dbReference type="Proteomes" id="UP000002009">
    <property type="component" value="Chromosome 15"/>
</dbReference>
<evidence type="ECO:0008006" key="5">
    <source>
        <dbReference type="Google" id="ProtNLM"/>
    </source>
</evidence>
<proteinExistence type="predicted"/>
<dbReference type="STRING" id="296587.C1EIH2"/>
<feature type="compositionally biased region" description="Basic and acidic residues" evidence="1">
    <location>
        <begin position="329"/>
        <end position="341"/>
    </location>
</feature>
<accession>C1EIH2</accession>
<feature type="region of interest" description="Disordered" evidence="1">
    <location>
        <begin position="433"/>
        <end position="472"/>
    </location>
</feature>
<protein>
    <recommendedName>
        <fullName evidence="5">CSC1/OSCA1-like 7TM region domain-containing protein</fullName>
    </recommendedName>
</protein>
<name>C1EIH2_MICCC</name>
<evidence type="ECO:0000313" key="3">
    <source>
        <dbReference type="EMBL" id="ACO67859.1"/>
    </source>
</evidence>
<feature type="compositionally biased region" description="Basic residues" evidence="1">
    <location>
        <begin position="453"/>
        <end position="463"/>
    </location>
</feature>
<feature type="transmembrane region" description="Helical" evidence="2">
    <location>
        <begin position="219"/>
        <end position="239"/>
    </location>
</feature>
<gene>
    <name evidence="3" type="ORF">MICPUN_109594</name>
</gene>
<dbReference type="PANTHER" id="PTHR13018">
    <property type="entry name" value="PROBABLE MEMBRANE PROTEIN DUF221-RELATED"/>
    <property type="match status" value="1"/>
</dbReference>
<reference evidence="3 4" key="1">
    <citation type="journal article" date="2009" name="Science">
        <title>Green evolution and dynamic adaptations revealed by genomes of the marine picoeukaryotes Micromonas.</title>
        <authorList>
            <person name="Worden A.Z."/>
            <person name="Lee J.H."/>
            <person name="Mock T."/>
            <person name="Rouze P."/>
            <person name="Simmons M.P."/>
            <person name="Aerts A.L."/>
            <person name="Allen A.E."/>
            <person name="Cuvelier M.L."/>
            <person name="Derelle E."/>
            <person name="Everett M.V."/>
            <person name="Foulon E."/>
            <person name="Grimwood J."/>
            <person name="Gundlach H."/>
            <person name="Henrissat B."/>
            <person name="Napoli C."/>
            <person name="McDonald S.M."/>
            <person name="Parker M.S."/>
            <person name="Rombauts S."/>
            <person name="Salamov A."/>
            <person name="Von Dassow P."/>
            <person name="Badger J.H."/>
            <person name="Coutinho P.M."/>
            <person name="Demir E."/>
            <person name="Dubchak I."/>
            <person name="Gentemann C."/>
            <person name="Eikrem W."/>
            <person name="Gready J.E."/>
            <person name="John U."/>
            <person name="Lanier W."/>
            <person name="Lindquist E.A."/>
            <person name="Lucas S."/>
            <person name="Mayer K.F."/>
            <person name="Moreau H."/>
            <person name="Not F."/>
            <person name="Otillar R."/>
            <person name="Panaud O."/>
            <person name="Pangilinan J."/>
            <person name="Paulsen I."/>
            <person name="Piegu B."/>
            <person name="Poliakov A."/>
            <person name="Robbens S."/>
            <person name="Schmutz J."/>
            <person name="Toulza E."/>
            <person name="Wyss T."/>
            <person name="Zelensky A."/>
            <person name="Zhou K."/>
            <person name="Armbrust E.V."/>
            <person name="Bhattacharya D."/>
            <person name="Goodenough U.W."/>
            <person name="Van de Peer Y."/>
            <person name="Grigoriev I.V."/>
        </authorList>
    </citation>
    <scope>NUCLEOTIDE SEQUENCE [LARGE SCALE GENOMIC DNA]</scope>
    <source>
        <strain evidence="4">RCC299 / NOUM17</strain>
    </source>
</reference>
<feature type="region of interest" description="Disordered" evidence="1">
    <location>
        <begin position="319"/>
        <end position="400"/>
    </location>
</feature>
<keyword evidence="2" id="KW-0472">Membrane</keyword>
<keyword evidence="2" id="KW-1133">Transmembrane helix</keyword>
<dbReference type="EMBL" id="CP001333">
    <property type="protein sequence ID" value="ACO67859.1"/>
    <property type="molecule type" value="Genomic_DNA"/>
</dbReference>
<dbReference type="OrthoDB" id="497950at2759"/>
<keyword evidence="2" id="KW-0812">Transmembrane</keyword>
<dbReference type="AlphaFoldDB" id="C1EIH2"/>
<dbReference type="InParanoid" id="C1EIH2"/>
<evidence type="ECO:0000313" key="4">
    <source>
        <dbReference type="Proteomes" id="UP000002009"/>
    </source>
</evidence>
<organism evidence="3 4">
    <name type="scientific">Micromonas commoda (strain RCC299 / NOUM17 / CCMP2709)</name>
    <name type="common">Picoplanktonic green alga</name>
    <dbReference type="NCBI Taxonomy" id="296587"/>
    <lineage>
        <taxon>Eukaryota</taxon>
        <taxon>Viridiplantae</taxon>
        <taxon>Chlorophyta</taxon>
        <taxon>Mamiellophyceae</taxon>
        <taxon>Mamiellales</taxon>
        <taxon>Mamiellaceae</taxon>
        <taxon>Micromonas</taxon>
    </lineage>
</organism>
<dbReference type="GeneID" id="8249532"/>
<keyword evidence="4" id="KW-1185">Reference proteome</keyword>
<dbReference type="GO" id="GO:0005886">
    <property type="term" value="C:plasma membrane"/>
    <property type="evidence" value="ECO:0007669"/>
    <property type="project" value="TreeGrafter"/>
</dbReference>
<feature type="transmembrane region" description="Helical" evidence="2">
    <location>
        <begin position="160"/>
        <end position="182"/>
    </location>
</feature>
<dbReference type="PANTHER" id="PTHR13018:SF83">
    <property type="entry name" value="RRM DOMAIN-CONTAINING PROTEIN"/>
    <property type="match status" value="1"/>
</dbReference>
<dbReference type="InterPro" id="IPR045122">
    <property type="entry name" value="Csc1-like"/>
</dbReference>
<evidence type="ECO:0000256" key="1">
    <source>
        <dbReference type="SAM" id="MobiDB-lite"/>
    </source>
</evidence>
<dbReference type="RefSeq" id="XP_002506601.1">
    <property type="nucleotide sequence ID" value="XM_002506555.1"/>
</dbReference>
<dbReference type="GO" id="GO:0005227">
    <property type="term" value="F:calcium-activated cation channel activity"/>
    <property type="evidence" value="ECO:0007669"/>
    <property type="project" value="InterPro"/>
</dbReference>
<evidence type="ECO:0000256" key="2">
    <source>
        <dbReference type="SAM" id="Phobius"/>
    </source>
</evidence>